<dbReference type="GO" id="GO:0005737">
    <property type="term" value="C:cytoplasm"/>
    <property type="evidence" value="ECO:0007669"/>
    <property type="project" value="TreeGrafter"/>
</dbReference>
<dbReference type="InterPro" id="IPR050126">
    <property type="entry name" value="Ap4A_hydrolase"/>
</dbReference>
<dbReference type="Proteomes" id="UP000594015">
    <property type="component" value="Chromosome"/>
</dbReference>
<proteinExistence type="inferred from homology"/>
<dbReference type="PIRSF" id="PIRSF000883">
    <property type="entry name" value="Pesterase_MJ0912"/>
    <property type="match status" value="1"/>
</dbReference>
<dbReference type="GO" id="GO:0016791">
    <property type="term" value="F:phosphatase activity"/>
    <property type="evidence" value="ECO:0007669"/>
    <property type="project" value="TreeGrafter"/>
</dbReference>
<dbReference type="RefSeq" id="WP_027560153.1">
    <property type="nucleotide sequence ID" value="NZ_AXAD01000004.1"/>
</dbReference>
<protein>
    <submittedName>
        <fullName evidence="3">Metallophosphoesterase</fullName>
    </submittedName>
</protein>
<dbReference type="EMBL" id="CP030050">
    <property type="protein sequence ID" value="QOZ70309.1"/>
    <property type="molecule type" value="Genomic_DNA"/>
</dbReference>
<dbReference type="SUPFAM" id="SSF56300">
    <property type="entry name" value="Metallo-dependent phosphatases"/>
    <property type="match status" value="1"/>
</dbReference>
<reference evidence="3 4" key="1">
    <citation type="submission" date="2018-06" db="EMBL/GenBank/DDBJ databases">
        <title>Comparative genomics of Bradyrhizobium nodulating Arachidis hypogaea.</title>
        <authorList>
            <person name="Li Y."/>
        </authorList>
    </citation>
    <scope>NUCLEOTIDE SEQUENCE [LARGE SCALE GENOMIC DNA]</scope>
    <source>
        <strain evidence="3 4">CCBAU 051107</strain>
    </source>
</reference>
<feature type="domain" description="Calcineurin-like phosphoesterase" evidence="2">
    <location>
        <begin position="1"/>
        <end position="181"/>
    </location>
</feature>
<dbReference type="InterPro" id="IPR024654">
    <property type="entry name" value="Calcineurin-like_PHP_lpxH"/>
</dbReference>
<dbReference type="Pfam" id="PF12850">
    <property type="entry name" value="Metallophos_2"/>
    <property type="match status" value="1"/>
</dbReference>
<organism evidence="3 4">
    <name type="scientific">Bradyrhizobium arachidis</name>
    <dbReference type="NCBI Taxonomy" id="858423"/>
    <lineage>
        <taxon>Bacteria</taxon>
        <taxon>Pseudomonadati</taxon>
        <taxon>Pseudomonadota</taxon>
        <taxon>Alphaproteobacteria</taxon>
        <taxon>Hyphomicrobiales</taxon>
        <taxon>Nitrobacteraceae</taxon>
        <taxon>Bradyrhizobium</taxon>
    </lineage>
</organism>
<dbReference type="KEGG" id="barh:WN72_31435"/>
<dbReference type="AlphaFoldDB" id="A0AAE7NWU1"/>
<comment type="similarity">
    <text evidence="1">Belongs to the metallophosphoesterase superfamily. YfcE family.</text>
</comment>
<dbReference type="PANTHER" id="PTHR42850:SF2">
    <property type="entry name" value="BLL5683 PROTEIN"/>
    <property type="match status" value="1"/>
</dbReference>
<evidence type="ECO:0000313" key="3">
    <source>
        <dbReference type="EMBL" id="QOZ70309.1"/>
    </source>
</evidence>
<dbReference type="Gene3D" id="3.60.21.10">
    <property type="match status" value="1"/>
</dbReference>
<dbReference type="InterPro" id="IPR029052">
    <property type="entry name" value="Metallo-depent_PP-like"/>
</dbReference>
<dbReference type="PANTHER" id="PTHR42850">
    <property type="entry name" value="METALLOPHOSPHOESTERASE"/>
    <property type="match status" value="1"/>
</dbReference>
<accession>A0AAE7NWU1</accession>
<evidence type="ECO:0000313" key="4">
    <source>
        <dbReference type="Proteomes" id="UP000594015"/>
    </source>
</evidence>
<evidence type="ECO:0000259" key="2">
    <source>
        <dbReference type="Pfam" id="PF12850"/>
    </source>
</evidence>
<dbReference type="InterPro" id="IPR011152">
    <property type="entry name" value="Pesterase_MJ0912"/>
</dbReference>
<evidence type="ECO:0000256" key="1">
    <source>
        <dbReference type="ARBA" id="ARBA00008950"/>
    </source>
</evidence>
<sequence length="226" mass="25663">MKIAFISDIHGNFEALTAVLAELDRMRVTEIFCVGDVVGYYSQVNECCDELKRRDIKSLLGNHDWYLGFGGFCIRSKSVNECLVYQRKVITPENLNWLRTFRVHMQVGDAQAVHGGWSDPIDEYLREPDEAYFARLSGSIFVSGHTHVQSVHHFGGKSYCNPGSVGQPRDGDPRAAFATFDGKSFELHRVEYNMPKVFELMEAAGFNDYYYGGLKTGANRLRRLED</sequence>
<gene>
    <name evidence="3" type="ORF">WN72_31435</name>
</gene>
<name>A0AAE7NWU1_9BRAD</name>